<dbReference type="AlphaFoldDB" id="A0A0G0NWQ8"/>
<evidence type="ECO:0000313" key="2">
    <source>
        <dbReference type="EMBL" id="KKQ90294.1"/>
    </source>
</evidence>
<evidence type="ECO:0008006" key="4">
    <source>
        <dbReference type="Google" id="ProtNLM"/>
    </source>
</evidence>
<evidence type="ECO:0000256" key="1">
    <source>
        <dbReference type="SAM" id="Phobius"/>
    </source>
</evidence>
<gene>
    <name evidence="2" type="ORF">UT15_C0016G0006</name>
</gene>
<reference evidence="2 3" key="1">
    <citation type="journal article" date="2015" name="Nature">
        <title>rRNA introns, odd ribosomes, and small enigmatic genomes across a large radiation of phyla.</title>
        <authorList>
            <person name="Brown C.T."/>
            <person name="Hug L.A."/>
            <person name="Thomas B.C."/>
            <person name="Sharon I."/>
            <person name="Castelle C.J."/>
            <person name="Singh A."/>
            <person name="Wilkins M.J."/>
            <person name="Williams K.H."/>
            <person name="Banfield J.F."/>
        </authorList>
    </citation>
    <scope>NUCLEOTIDE SEQUENCE [LARGE SCALE GENOMIC DNA]</scope>
</reference>
<sequence>MIKFLKTNLKIQQNGYVTIIVLILMMVLTAITYLYSDAIFTELTIARNNKGASVAFSLAEAGVQEAVYKIQYEAATRDTFLNTVSGVTNFSHDPALINNGAYQVTIQNTAKASATVTAIGTYKIGTLRTARREIKVDIAQATSIPPYNDDGAMFSHSAGGESTGDLEFDHATVNIYGGSLHSGRDISFKASTINVEQGIKAERNINNQQGSTVNCNCNFVDDGDPLTPMCSDNPGCSYTYVPQGEMPMIDFDSSSPNSYKNRAISQNQYYTSEANFYSQTSFGTGQTKTFNGVVYVEGGITIKNNRTLKSNLKYEWSFSNIRLNRSWRFTKRHFKHKSS</sequence>
<comment type="caution">
    <text evidence="2">The sequence shown here is derived from an EMBL/GenBank/DDBJ whole genome shotgun (WGS) entry which is preliminary data.</text>
</comment>
<keyword evidence="1" id="KW-0472">Membrane</keyword>
<evidence type="ECO:0000313" key="3">
    <source>
        <dbReference type="Proteomes" id="UP000033862"/>
    </source>
</evidence>
<proteinExistence type="predicted"/>
<dbReference type="EMBL" id="LBVS01000016">
    <property type="protein sequence ID" value="KKQ90294.1"/>
    <property type="molecule type" value="Genomic_DNA"/>
</dbReference>
<protein>
    <recommendedName>
        <fullName evidence="4">Type 4 fimbrial biogenesis protein PilX N-terminal domain-containing protein</fullName>
    </recommendedName>
</protein>
<dbReference type="Proteomes" id="UP000033862">
    <property type="component" value="Unassembled WGS sequence"/>
</dbReference>
<dbReference type="STRING" id="1618332.UT15_C0016G0006"/>
<organism evidence="2 3">
    <name type="scientific">Berkelbacteria bacterium GW2011_GWA1_39_10</name>
    <dbReference type="NCBI Taxonomy" id="1618332"/>
    <lineage>
        <taxon>Bacteria</taxon>
        <taxon>Candidatus Berkelbacteria</taxon>
    </lineage>
</organism>
<accession>A0A0G0NWQ8</accession>
<name>A0A0G0NWQ8_9BACT</name>
<keyword evidence="1" id="KW-1133">Transmembrane helix</keyword>
<keyword evidence="1" id="KW-0812">Transmembrane</keyword>
<feature type="transmembrane region" description="Helical" evidence="1">
    <location>
        <begin position="16"/>
        <end position="35"/>
    </location>
</feature>